<dbReference type="EC" id="2.7.8.7" evidence="8"/>
<dbReference type="GO" id="GO:0006633">
    <property type="term" value="P:fatty acid biosynthetic process"/>
    <property type="evidence" value="ECO:0007669"/>
    <property type="project" value="UniProtKB-UniRule"/>
</dbReference>
<protein>
    <recommendedName>
        <fullName evidence="8">Holo-[acyl-carrier-protein] synthase</fullName>
        <shortName evidence="8">Holo-ACP synthase</shortName>
        <ecNumber evidence="8">2.7.8.7</ecNumber>
    </recommendedName>
    <alternativeName>
        <fullName evidence="8">4'-phosphopantetheinyl transferase AcpS</fullName>
    </alternativeName>
</protein>
<evidence type="ECO:0000256" key="8">
    <source>
        <dbReference type="HAMAP-Rule" id="MF_00101"/>
    </source>
</evidence>
<dbReference type="GO" id="GO:0008897">
    <property type="term" value="F:holo-[acyl-carrier-protein] synthase activity"/>
    <property type="evidence" value="ECO:0007669"/>
    <property type="project" value="UniProtKB-UniRule"/>
</dbReference>
<comment type="catalytic activity">
    <reaction evidence="8">
        <text>apo-[ACP] + CoA = holo-[ACP] + adenosine 3',5'-bisphosphate + H(+)</text>
        <dbReference type="Rhea" id="RHEA:12068"/>
        <dbReference type="Rhea" id="RHEA-COMP:9685"/>
        <dbReference type="Rhea" id="RHEA-COMP:9690"/>
        <dbReference type="ChEBI" id="CHEBI:15378"/>
        <dbReference type="ChEBI" id="CHEBI:29999"/>
        <dbReference type="ChEBI" id="CHEBI:57287"/>
        <dbReference type="ChEBI" id="CHEBI:58343"/>
        <dbReference type="ChEBI" id="CHEBI:64479"/>
        <dbReference type="EC" id="2.7.8.7"/>
    </reaction>
</comment>
<evidence type="ECO:0000256" key="1">
    <source>
        <dbReference type="ARBA" id="ARBA00022516"/>
    </source>
</evidence>
<dbReference type="InterPro" id="IPR004568">
    <property type="entry name" value="Ppantetheine-prot_Trfase_dom"/>
</dbReference>
<dbReference type="SUPFAM" id="SSF56214">
    <property type="entry name" value="4'-phosphopantetheinyl transferase"/>
    <property type="match status" value="1"/>
</dbReference>
<sequence length="135" mass="14896">MSIGIDIVHIPKFAEQLDIPGSRFEQVFTPLELRVAATKPTRSRRMEHLAGRWAAKEAFIKAWGQESYGKPPLIGEDQVDWSEIQVTPDRWGRTIITLSGAIAQQCGHTNIQVSISHDGDYATAICTLPTGNQPG</sequence>
<evidence type="ECO:0000256" key="6">
    <source>
        <dbReference type="ARBA" id="ARBA00023098"/>
    </source>
</evidence>
<dbReference type="AlphaFoldDB" id="A0A6H9XP22"/>
<dbReference type="InterPro" id="IPR008278">
    <property type="entry name" value="4-PPantetheinyl_Trfase_dom"/>
</dbReference>
<dbReference type="NCBIfam" id="NF000831">
    <property type="entry name" value="PRK00070.3-1"/>
    <property type="match status" value="1"/>
</dbReference>
<dbReference type="Pfam" id="PF01648">
    <property type="entry name" value="ACPS"/>
    <property type="match status" value="1"/>
</dbReference>
<comment type="subcellular location">
    <subcellularLocation>
        <location evidence="8">Cytoplasm</location>
    </subcellularLocation>
</comment>
<evidence type="ECO:0000256" key="5">
    <source>
        <dbReference type="ARBA" id="ARBA00022842"/>
    </source>
</evidence>
<keyword evidence="7 8" id="KW-0275">Fatty acid biosynthesis</keyword>
<comment type="caution">
    <text evidence="10">The sequence shown here is derived from an EMBL/GenBank/DDBJ whole genome shotgun (WGS) entry which is preliminary data.</text>
</comment>
<feature type="binding site" evidence="8">
    <location>
        <position position="6"/>
    </location>
    <ligand>
        <name>Mg(2+)</name>
        <dbReference type="ChEBI" id="CHEBI:18420"/>
    </ligand>
</feature>
<keyword evidence="4 8" id="KW-0276">Fatty acid metabolism</keyword>
<reference evidence="10 11" key="1">
    <citation type="submission" date="2018-06" db="EMBL/GenBank/DDBJ databases">
        <authorList>
            <consortium name="Pathogen Informatics"/>
            <person name="Doyle S."/>
        </authorList>
    </citation>
    <scope>NUCLEOTIDE SEQUENCE [LARGE SCALE GENOMIC DNA]</scope>
    <source>
        <strain evidence="10 11">NCTC10254</strain>
    </source>
</reference>
<keyword evidence="3 8" id="KW-0479">Metal-binding</keyword>
<dbReference type="EMBL" id="UARK01000035">
    <property type="protein sequence ID" value="SPW34010.1"/>
    <property type="molecule type" value="Genomic_DNA"/>
</dbReference>
<dbReference type="GO" id="GO:0000287">
    <property type="term" value="F:magnesium ion binding"/>
    <property type="evidence" value="ECO:0007669"/>
    <property type="project" value="UniProtKB-UniRule"/>
</dbReference>
<dbReference type="GO" id="GO:0005737">
    <property type="term" value="C:cytoplasm"/>
    <property type="evidence" value="ECO:0007669"/>
    <property type="project" value="UniProtKB-SubCell"/>
</dbReference>
<comment type="function">
    <text evidence="8">Transfers the 4'-phosphopantetheine moiety from coenzyme A to a Ser of acyl-carrier-protein.</text>
</comment>
<dbReference type="GeneID" id="84574529"/>
<evidence type="ECO:0000259" key="9">
    <source>
        <dbReference type="Pfam" id="PF01648"/>
    </source>
</evidence>
<keyword evidence="8" id="KW-0963">Cytoplasm</keyword>
<evidence type="ECO:0000256" key="2">
    <source>
        <dbReference type="ARBA" id="ARBA00022679"/>
    </source>
</evidence>
<dbReference type="NCBIfam" id="TIGR00556">
    <property type="entry name" value="pantethn_trn"/>
    <property type="match status" value="1"/>
</dbReference>
<evidence type="ECO:0000256" key="3">
    <source>
        <dbReference type="ARBA" id="ARBA00022723"/>
    </source>
</evidence>
<evidence type="ECO:0000256" key="7">
    <source>
        <dbReference type="ARBA" id="ARBA00023160"/>
    </source>
</evidence>
<dbReference type="InterPro" id="IPR002582">
    <property type="entry name" value="ACPS"/>
</dbReference>
<keyword evidence="1 8" id="KW-0444">Lipid biosynthesis</keyword>
<keyword evidence="2 8" id="KW-0808">Transferase</keyword>
<comment type="similarity">
    <text evidence="8">Belongs to the P-Pant transferase superfamily. AcpS family.</text>
</comment>
<dbReference type="InterPro" id="IPR037143">
    <property type="entry name" value="4-PPantetheinyl_Trfase_dom_sf"/>
</dbReference>
<name>A0A6H9XP22_9CORY</name>
<evidence type="ECO:0000313" key="10">
    <source>
        <dbReference type="EMBL" id="SPW34010.1"/>
    </source>
</evidence>
<organism evidence="10 11">
    <name type="scientific">Corynebacterium matruchotii</name>
    <dbReference type="NCBI Taxonomy" id="43768"/>
    <lineage>
        <taxon>Bacteria</taxon>
        <taxon>Bacillati</taxon>
        <taxon>Actinomycetota</taxon>
        <taxon>Actinomycetes</taxon>
        <taxon>Mycobacteriales</taxon>
        <taxon>Corynebacteriaceae</taxon>
        <taxon>Corynebacterium</taxon>
    </lineage>
</organism>
<comment type="cofactor">
    <cofactor evidence="8">
        <name>Mg(2+)</name>
        <dbReference type="ChEBI" id="CHEBI:18420"/>
    </cofactor>
</comment>
<evidence type="ECO:0000256" key="4">
    <source>
        <dbReference type="ARBA" id="ARBA00022832"/>
    </source>
</evidence>
<gene>
    <name evidence="8 10" type="primary">acpS</name>
    <name evidence="10" type="ORF">NCTC10254_02554</name>
</gene>
<evidence type="ECO:0000313" key="11">
    <source>
        <dbReference type="Proteomes" id="UP000249886"/>
    </source>
</evidence>
<feature type="binding site" evidence="8">
    <location>
        <position position="57"/>
    </location>
    <ligand>
        <name>Mg(2+)</name>
        <dbReference type="ChEBI" id="CHEBI:18420"/>
    </ligand>
</feature>
<accession>A0A6H9XP22</accession>
<dbReference type="Proteomes" id="UP000249886">
    <property type="component" value="Unassembled WGS sequence"/>
</dbReference>
<keyword evidence="5 8" id="KW-0460">Magnesium</keyword>
<proteinExistence type="inferred from homology"/>
<dbReference type="RefSeq" id="WP_005525746.1">
    <property type="nucleotide sequence ID" value="NZ_CAJPQJ010000005.1"/>
</dbReference>
<dbReference type="Gene3D" id="3.90.470.20">
    <property type="entry name" value="4'-phosphopantetheinyl transferase domain"/>
    <property type="match status" value="1"/>
</dbReference>
<feature type="domain" description="4'-phosphopantetheinyl transferase" evidence="9">
    <location>
        <begin position="2"/>
        <end position="126"/>
    </location>
</feature>
<keyword evidence="6 8" id="KW-0443">Lipid metabolism</keyword>
<dbReference type="HAMAP" id="MF_00101">
    <property type="entry name" value="AcpS"/>
    <property type="match status" value="1"/>
</dbReference>